<dbReference type="RefSeq" id="WP_119136768.1">
    <property type="nucleotide sequence ID" value="NZ_QXXQ01000023.1"/>
</dbReference>
<dbReference type="InterPro" id="IPR011059">
    <property type="entry name" value="Metal-dep_hydrolase_composite"/>
</dbReference>
<proteinExistence type="inferred from homology"/>
<name>A0A398BH85_9RHOB</name>
<dbReference type="InterPro" id="IPR050287">
    <property type="entry name" value="MTA/SAH_deaminase"/>
</dbReference>
<evidence type="ECO:0000256" key="1">
    <source>
        <dbReference type="ARBA" id="ARBA00006745"/>
    </source>
</evidence>
<gene>
    <name evidence="4" type="ORF">D2N39_21315</name>
</gene>
<dbReference type="SUPFAM" id="SSF51338">
    <property type="entry name" value="Composite domain of metallo-dependent hydrolases"/>
    <property type="match status" value="1"/>
</dbReference>
<dbReference type="NCBIfam" id="NF004801">
    <property type="entry name" value="PRK06151.1"/>
    <property type="match status" value="1"/>
</dbReference>
<comment type="caution">
    <text evidence="4">The sequence shown here is derived from an EMBL/GenBank/DDBJ whole genome shotgun (WGS) entry which is preliminary data.</text>
</comment>
<dbReference type="Gene3D" id="2.30.40.10">
    <property type="entry name" value="Urease, subunit C, domain 1"/>
    <property type="match status" value="1"/>
</dbReference>
<dbReference type="EMBL" id="QXXQ01000023">
    <property type="protein sequence ID" value="RID89829.1"/>
    <property type="molecule type" value="Genomic_DNA"/>
</dbReference>
<protein>
    <submittedName>
        <fullName evidence="4">N-ethylammeline chlorohydrolase</fullName>
    </submittedName>
</protein>
<dbReference type="SUPFAM" id="SSF51556">
    <property type="entry name" value="Metallo-dependent hydrolases"/>
    <property type="match status" value="1"/>
</dbReference>
<dbReference type="Proteomes" id="UP000266649">
    <property type="component" value="Unassembled WGS sequence"/>
</dbReference>
<dbReference type="GO" id="GO:0016810">
    <property type="term" value="F:hydrolase activity, acting on carbon-nitrogen (but not peptide) bonds"/>
    <property type="evidence" value="ECO:0007669"/>
    <property type="project" value="InterPro"/>
</dbReference>
<dbReference type="InterPro" id="IPR006680">
    <property type="entry name" value="Amidohydro-rel"/>
</dbReference>
<evidence type="ECO:0000259" key="3">
    <source>
        <dbReference type="Pfam" id="PF01979"/>
    </source>
</evidence>
<reference evidence="4 5" key="1">
    <citation type="submission" date="2018-09" db="EMBL/GenBank/DDBJ databases">
        <title>Gemmobacter lutimaris sp. nov., a marine bacterium isolated from tidal flat.</title>
        <authorList>
            <person name="Lee D.W."/>
            <person name="Yoo Y."/>
            <person name="Kim J.-J."/>
            <person name="Kim B.S."/>
        </authorList>
    </citation>
    <scope>NUCLEOTIDE SEQUENCE [LARGE SCALE GENOMIC DNA]</scope>
    <source>
        <strain evidence="4 5">YJ-T1-11</strain>
    </source>
</reference>
<evidence type="ECO:0000313" key="4">
    <source>
        <dbReference type="EMBL" id="RID89829.1"/>
    </source>
</evidence>
<keyword evidence="5" id="KW-1185">Reference proteome</keyword>
<organism evidence="4 5">
    <name type="scientific">Gemmobacter lutimaris</name>
    <dbReference type="NCBI Taxonomy" id="2306023"/>
    <lineage>
        <taxon>Bacteria</taxon>
        <taxon>Pseudomonadati</taxon>
        <taxon>Pseudomonadota</taxon>
        <taxon>Alphaproteobacteria</taxon>
        <taxon>Rhodobacterales</taxon>
        <taxon>Paracoccaceae</taxon>
        <taxon>Gemmobacter</taxon>
    </lineage>
</organism>
<dbReference type="PANTHER" id="PTHR43794">
    <property type="entry name" value="AMINOHYDROLASE SSNA-RELATED"/>
    <property type="match status" value="1"/>
</dbReference>
<feature type="domain" description="Amidohydrolase-related" evidence="3">
    <location>
        <begin position="115"/>
        <end position="440"/>
    </location>
</feature>
<dbReference type="OrthoDB" id="9796020at2"/>
<evidence type="ECO:0000313" key="5">
    <source>
        <dbReference type="Proteomes" id="UP000266649"/>
    </source>
</evidence>
<accession>A0A398BH85</accession>
<dbReference type="InterPro" id="IPR032466">
    <property type="entry name" value="Metal_Hydrolase"/>
</dbReference>
<dbReference type="AlphaFoldDB" id="A0A398BH85"/>
<sequence>MTRLTDLPLGTTLPGRTALTAQWVLGHAGGQHCLIPGGEVVFEAGRILHVGPRFPGEVARRIDLGRALISPGLIDLDALSDLDTTVLAIDHQPGWAKGRVWPRSYVDRGPYEMYAPEELAFQKRFAFAQLLLNGITTAAPIASLFYREWGETAAEFTAAADAAGEMGLRVYLSPAYRSGGMVLEGPGQMEPVFDEPRGMEGLEAAIAFITAQEGRHGGLVRGMLAPDRVETCTLPLLRRTMDAAADLGCKVRLHMAQGEMEVQTVRRLHGTTAPDWLARAGLLSDRLIAPHATNATETDLAHYAAHGVSVVHCPLVSARFGSALRSFGRLKAAGINLCMGTDTVPADMLMNLMAGLLAARLADPGAPHQSSADFWDAATLGGARALNRDDLGRLAPGACADMAVFRLDDAVMTPAIDPITTLVAGGTGRVTQATFVDGRLSMCEGRVAGIDLAAAQSRAQAQFDGLVAKYPERSWQHPPVSDLFPPSYPIREEAIP</sequence>
<keyword evidence="2 4" id="KW-0378">Hydrolase</keyword>
<dbReference type="PANTHER" id="PTHR43794:SF11">
    <property type="entry name" value="AMIDOHYDROLASE-RELATED DOMAIN-CONTAINING PROTEIN"/>
    <property type="match status" value="1"/>
</dbReference>
<dbReference type="Pfam" id="PF01979">
    <property type="entry name" value="Amidohydro_1"/>
    <property type="match status" value="1"/>
</dbReference>
<dbReference type="Gene3D" id="3.20.20.140">
    <property type="entry name" value="Metal-dependent hydrolases"/>
    <property type="match status" value="1"/>
</dbReference>
<comment type="similarity">
    <text evidence="1">Belongs to the metallo-dependent hydrolases superfamily. ATZ/TRZ family.</text>
</comment>
<evidence type="ECO:0000256" key="2">
    <source>
        <dbReference type="ARBA" id="ARBA00022801"/>
    </source>
</evidence>